<feature type="domain" description="Glycoside hydrolase family 42 N-terminal" evidence="10">
    <location>
        <begin position="7"/>
        <end position="376"/>
    </location>
</feature>
<protein>
    <recommendedName>
        <fullName evidence="3 6">Beta-galactosidase</fullName>
        <shortName evidence="6">Beta-gal</shortName>
        <ecNumber evidence="3 6">3.2.1.23</ecNumber>
    </recommendedName>
</protein>
<keyword evidence="9" id="KW-0862">Zinc</keyword>
<name>A0A6L9XUH7_9MICO</name>
<dbReference type="PANTHER" id="PTHR36447">
    <property type="entry name" value="BETA-GALACTOSIDASE GANA"/>
    <property type="match status" value="1"/>
</dbReference>
<dbReference type="InterPro" id="IPR017853">
    <property type="entry name" value="GH"/>
</dbReference>
<keyword evidence="4 6" id="KW-0378">Hydrolase</keyword>
<dbReference type="RefSeq" id="WP_163289053.1">
    <property type="nucleotide sequence ID" value="NZ_JAAGWY010000001.1"/>
</dbReference>
<dbReference type="Gene3D" id="3.40.50.880">
    <property type="match status" value="1"/>
</dbReference>
<dbReference type="PIRSF" id="PIRSF001084">
    <property type="entry name" value="B-galactosidase"/>
    <property type="match status" value="1"/>
</dbReference>
<evidence type="ECO:0000259" key="10">
    <source>
        <dbReference type="Pfam" id="PF02449"/>
    </source>
</evidence>
<dbReference type="InterPro" id="IPR029062">
    <property type="entry name" value="Class_I_gatase-like"/>
</dbReference>
<evidence type="ECO:0000256" key="9">
    <source>
        <dbReference type="PIRSR" id="PIRSR001084-3"/>
    </source>
</evidence>
<evidence type="ECO:0000256" key="4">
    <source>
        <dbReference type="ARBA" id="ARBA00022801"/>
    </source>
</evidence>
<dbReference type="PANTHER" id="PTHR36447:SF1">
    <property type="entry name" value="BETA-GALACTOSIDASE GANA"/>
    <property type="match status" value="1"/>
</dbReference>
<sequence length="676" mass="73997">MIWFGGDYNPEQWEPATWGDDVRLMKEGGINLATVGVFAWSRIEPRDGEFDFEWLDEVIAALTDAGIAIDLATATASPPPWLTHAHPEMLPVTEDGVRLHPGSRQHYCPSSPIYRRYAARLVTAIARRYGDHPGLRLWHVNNEYGCHVGRCYCDVSAQAFREWLTKKYGTIERLNEAWGTTFWSQIYGSFEEIYPPRSAPTFRNPAQLLDFDRFSSNELLECFRVEVAILREICPGVPVTTNFLGFTKLVSYWDWASEVDIVSYDSYPEPDSPDSPARAAMSHDLMRSLGGGQPWLLMEQAASAVSWGHPNRPKSPGQMRAWSYQALAHGADGILYFQWRQSVFGAERFLTGMLPHSGDTSRVWAEVSQLGGELAALERVQGTRVHADVAIVVDWDSWWAIEQEALPAQLSYSDGIFSWYRELFELNVSVDFVRSDQDLSAYRLVVVPSLFVLTETAAATFDSYVQGGGHLFVTYQTGIVDESTRIAPGGYLGALQNTLGVSIEEFAPLVPSGTRGEGDGPRLGLTGPITGPADAELWSEYVHTHGAEVQASFSGGSLAGWPALTRNETGRGVAWYAATLPERSARAALLEHLLEEAGIPANRAVPGLEVVTRGDVVISINHGGGDVHTSSSGTDLLSGEPVAGVALPPFGVSIVVPDDSPAAQADELEPALTGRN</sequence>
<organism evidence="12 13">
    <name type="scientific">Leifsonia tongyongensis</name>
    <dbReference type="NCBI Taxonomy" id="1268043"/>
    <lineage>
        <taxon>Bacteria</taxon>
        <taxon>Bacillati</taxon>
        <taxon>Actinomycetota</taxon>
        <taxon>Actinomycetes</taxon>
        <taxon>Micrococcales</taxon>
        <taxon>Microbacteriaceae</taxon>
        <taxon>Leifsonia</taxon>
    </lineage>
</organism>
<feature type="domain" description="Beta-galactosidase trimerisation" evidence="11">
    <location>
        <begin position="387"/>
        <end position="599"/>
    </location>
</feature>
<proteinExistence type="inferred from homology"/>
<keyword evidence="9" id="KW-0479">Metal-binding</keyword>
<dbReference type="SUPFAM" id="SSF51445">
    <property type="entry name" value="(Trans)glycosidases"/>
    <property type="match status" value="1"/>
</dbReference>
<dbReference type="InterPro" id="IPR003476">
    <property type="entry name" value="Glyco_hydro_42"/>
</dbReference>
<comment type="similarity">
    <text evidence="2 6">Belongs to the glycosyl hydrolase 42 family.</text>
</comment>
<keyword evidence="5 6" id="KW-0326">Glycosidase</keyword>
<dbReference type="Pfam" id="PF08532">
    <property type="entry name" value="Glyco_hydro_42M"/>
    <property type="match status" value="1"/>
</dbReference>
<feature type="binding site" evidence="8">
    <location>
        <position position="142"/>
    </location>
    <ligand>
        <name>substrate</name>
    </ligand>
</feature>
<dbReference type="EC" id="3.2.1.23" evidence="3 6"/>
<evidence type="ECO:0000313" key="13">
    <source>
        <dbReference type="Proteomes" id="UP000474967"/>
    </source>
</evidence>
<accession>A0A6L9XUH7</accession>
<evidence type="ECO:0000259" key="11">
    <source>
        <dbReference type="Pfam" id="PF08532"/>
    </source>
</evidence>
<feature type="binding site" evidence="9">
    <location>
        <position position="108"/>
    </location>
    <ligand>
        <name>Zn(2+)</name>
        <dbReference type="ChEBI" id="CHEBI:29105"/>
    </ligand>
</feature>
<comment type="catalytic activity">
    <reaction evidence="1 6">
        <text>Hydrolysis of terminal non-reducing beta-D-galactose residues in beta-D-galactosides.</text>
        <dbReference type="EC" id="3.2.1.23"/>
    </reaction>
</comment>
<dbReference type="CDD" id="cd03143">
    <property type="entry name" value="A4_beta-galactosidase_middle_domain"/>
    <property type="match status" value="1"/>
</dbReference>
<evidence type="ECO:0000256" key="8">
    <source>
        <dbReference type="PIRSR" id="PIRSR001084-2"/>
    </source>
</evidence>
<dbReference type="EMBL" id="JAAGWY010000001">
    <property type="protein sequence ID" value="NEN04956.1"/>
    <property type="molecule type" value="Genomic_DNA"/>
</dbReference>
<evidence type="ECO:0000256" key="3">
    <source>
        <dbReference type="ARBA" id="ARBA00012756"/>
    </source>
</evidence>
<evidence type="ECO:0000256" key="1">
    <source>
        <dbReference type="ARBA" id="ARBA00001412"/>
    </source>
</evidence>
<feature type="active site" description="Nucleophile" evidence="7">
    <location>
        <position position="299"/>
    </location>
</feature>
<feature type="binding site" evidence="8">
    <location>
        <position position="307"/>
    </location>
    <ligand>
        <name>substrate</name>
    </ligand>
</feature>
<evidence type="ECO:0000313" key="12">
    <source>
        <dbReference type="EMBL" id="NEN04956.1"/>
    </source>
</evidence>
<comment type="caution">
    <text evidence="12">The sequence shown here is derived from an EMBL/GenBank/DDBJ whole genome shotgun (WGS) entry which is preliminary data.</text>
</comment>
<feature type="binding site" evidence="9">
    <location>
        <position position="151"/>
    </location>
    <ligand>
        <name>Zn(2+)</name>
        <dbReference type="ChEBI" id="CHEBI:29105"/>
    </ligand>
</feature>
<dbReference type="GO" id="GO:0005975">
    <property type="term" value="P:carbohydrate metabolic process"/>
    <property type="evidence" value="ECO:0007669"/>
    <property type="project" value="InterPro"/>
</dbReference>
<dbReference type="Gene3D" id="3.20.20.80">
    <property type="entry name" value="Glycosidases"/>
    <property type="match status" value="1"/>
</dbReference>
<evidence type="ECO:0000256" key="6">
    <source>
        <dbReference type="PIRNR" id="PIRNR001084"/>
    </source>
</evidence>
<reference evidence="12 13" key="1">
    <citation type="journal article" date="2014" name="J. Microbiol.">
        <title>Diaminobutyricibacter tongyongensis gen. nov., sp. nov. and Homoserinibacter gongjuensis gen. nov., sp. nov. belong to the family Microbacteriaceae.</title>
        <authorList>
            <person name="Kim S.J."/>
            <person name="Ahn J.H."/>
            <person name="Weon H.Y."/>
            <person name="Hamada M."/>
            <person name="Suzuki K."/>
            <person name="Kwon S.W."/>
        </authorList>
    </citation>
    <scope>NUCLEOTIDE SEQUENCE [LARGE SCALE GENOMIC DNA]</scope>
    <source>
        <strain evidence="12 13">NBRC 108724</strain>
    </source>
</reference>
<feature type="binding site" evidence="8">
    <location>
        <position position="104"/>
    </location>
    <ligand>
        <name>substrate</name>
    </ligand>
</feature>
<dbReference type="InterPro" id="IPR013529">
    <property type="entry name" value="Glyco_hydro_42_N"/>
</dbReference>
<dbReference type="GO" id="GO:0009341">
    <property type="term" value="C:beta-galactosidase complex"/>
    <property type="evidence" value="ECO:0007669"/>
    <property type="project" value="InterPro"/>
</dbReference>
<dbReference type="Proteomes" id="UP000474967">
    <property type="component" value="Unassembled WGS sequence"/>
</dbReference>
<dbReference type="Pfam" id="PF02449">
    <property type="entry name" value="Glyco_hydro_42"/>
    <property type="match status" value="1"/>
</dbReference>
<feature type="active site" description="Proton donor" evidence="7">
    <location>
        <position position="143"/>
    </location>
</feature>
<dbReference type="AlphaFoldDB" id="A0A6L9XUH7"/>
<feature type="binding site" evidence="9">
    <location>
        <position position="153"/>
    </location>
    <ligand>
        <name>Zn(2+)</name>
        <dbReference type="ChEBI" id="CHEBI:29105"/>
    </ligand>
</feature>
<keyword evidence="13" id="KW-1185">Reference proteome</keyword>
<evidence type="ECO:0000256" key="7">
    <source>
        <dbReference type="PIRSR" id="PIRSR001084-1"/>
    </source>
</evidence>
<evidence type="ECO:0000256" key="5">
    <source>
        <dbReference type="ARBA" id="ARBA00023295"/>
    </source>
</evidence>
<dbReference type="GO" id="GO:0046872">
    <property type="term" value="F:metal ion binding"/>
    <property type="evidence" value="ECO:0007669"/>
    <property type="project" value="UniProtKB-KW"/>
</dbReference>
<dbReference type="GO" id="GO:0004565">
    <property type="term" value="F:beta-galactosidase activity"/>
    <property type="evidence" value="ECO:0007669"/>
    <property type="project" value="UniProtKB-EC"/>
</dbReference>
<evidence type="ECO:0000256" key="2">
    <source>
        <dbReference type="ARBA" id="ARBA00005940"/>
    </source>
</evidence>
<dbReference type="SUPFAM" id="SSF52317">
    <property type="entry name" value="Class I glutamine amidotransferase-like"/>
    <property type="match status" value="1"/>
</dbReference>
<dbReference type="InterPro" id="IPR013738">
    <property type="entry name" value="Beta_galactosidase_Trimer"/>
</dbReference>
<gene>
    <name evidence="12" type="ORF">G3T36_03640</name>
</gene>